<dbReference type="Proteomes" id="UP000789759">
    <property type="component" value="Unassembled WGS sequence"/>
</dbReference>
<comment type="caution">
    <text evidence="1">The sequence shown here is derived from an EMBL/GenBank/DDBJ whole genome shotgun (WGS) entry which is preliminary data.</text>
</comment>
<proteinExistence type="predicted"/>
<sequence>MSSEHKRVNINSNADFSISQSSILPSESTIENTDDTHFHEYDYDDKLDVPTVSFCCGEPQFVRKFKKLENQPQILQIRTTDQEKISDDDVTIINSIMKNVKLSDSAVPEWAKIIPEEAWLPVIINNSKDTPNSTNSTISKCCDLNTNNY</sequence>
<dbReference type="Pfam" id="PF06910">
    <property type="entry name" value="MEA1"/>
    <property type="match status" value="1"/>
</dbReference>
<evidence type="ECO:0000313" key="1">
    <source>
        <dbReference type="EMBL" id="CAG8593307.1"/>
    </source>
</evidence>
<gene>
    <name evidence="1" type="ORF">CPELLU_LOCUS6641</name>
</gene>
<dbReference type="OrthoDB" id="5593200at2759"/>
<organism evidence="1 2">
    <name type="scientific">Cetraspora pellucida</name>
    <dbReference type="NCBI Taxonomy" id="1433469"/>
    <lineage>
        <taxon>Eukaryota</taxon>
        <taxon>Fungi</taxon>
        <taxon>Fungi incertae sedis</taxon>
        <taxon>Mucoromycota</taxon>
        <taxon>Glomeromycotina</taxon>
        <taxon>Glomeromycetes</taxon>
        <taxon>Diversisporales</taxon>
        <taxon>Gigasporaceae</taxon>
        <taxon>Cetraspora</taxon>
    </lineage>
</organism>
<name>A0A9N9G8Z4_9GLOM</name>
<protein>
    <submittedName>
        <fullName evidence="1">20994_t:CDS:1</fullName>
    </submittedName>
</protein>
<keyword evidence="2" id="KW-1185">Reference proteome</keyword>
<dbReference type="EMBL" id="CAJVQA010004179">
    <property type="protein sequence ID" value="CAG8593307.1"/>
    <property type="molecule type" value="Genomic_DNA"/>
</dbReference>
<reference evidence="1" key="1">
    <citation type="submission" date="2021-06" db="EMBL/GenBank/DDBJ databases">
        <authorList>
            <person name="Kallberg Y."/>
            <person name="Tangrot J."/>
            <person name="Rosling A."/>
        </authorList>
    </citation>
    <scope>NUCLEOTIDE SEQUENCE</scope>
    <source>
        <strain evidence="1">FL966</strain>
    </source>
</reference>
<evidence type="ECO:0000313" key="2">
    <source>
        <dbReference type="Proteomes" id="UP000789759"/>
    </source>
</evidence>
<accession>A0A9N9G8Z4</accession>
<dbReference type="AlphaFoldDB" id="A0A9N9G8Z4"/>